<dbReference type="InterPro" id="IPR050863">
    <property type="entry name" value="CenT-Element_Derived"/>
</dbReference>
<organism evidence="5 6">
    <name type="scientific">Diabrotica virgifera virgifera</name>
    <name type="common">western corn rootworm</name>
    <dbReference type="NCBI Taxonomy" id="50390"/>
    <lineage>
        <taxon>Eukaryota</taxon>
        <taxon>Metazoa</taxon>
        <taxon>Ecdysozoa</taxon>
        <taxon>Arthropoda</taxon>
        <taxon>Hexapoda</taxon>
        <taxon>Insecta</taxon>
        <taxon>Pterygota</taxon>
        <taxon>Neoptera</taxon>
        <taxon>Endopterygota</taxon>
        <taxon>Coleoptera</taxon>
        <taxon>Polyphaga</taxon>
        <taxon>Cucujiformia</taxon>
        <taxon>Chrysomeloidea</taxon>
        <taxon>Chrysomelidae</taxon>
        <taxon>Galerucinae</taxon>
        <taxon>Diabroticina</taxon>
        <taxon>Diabroticites</taxon>
        <taxon>Diabrotica</taxon>
    </lineage>
</organism>
<comment type="subcellular location">
    <subcellularLocation>
        <location evidence="1">Nucleus</location>
    </subcellularLocation>
</comment>
<dbReference type="Pfam" id="PF05225">
    <property type="entry name" value="HTH_psq"/>
    <property type="match status" value="1"/>
</dbReference>
<accession>A0ABM5KC55</accession>
<reference evidence="5" key="1">
    <citation type="submission" date="2025-05" db="UniProtKB">
        <authorList>
            <consortium name="EnsemblMetazoa"/>
        </authorList>
    </citation>
    <scope>IDENTIFICATION</scope>
</reference>
<dbReference type="RefSeq" id="XP_050507771.1">
    <property type="nucleotide sequence ID" value="XM_050651814.1"/>
</dbReference>
<dbReference type="InterPro" id="IPR009057">
    <property type="entry name" value="Homeodomain-like_sf"/>
</dbReference>
<evidence type="ECO:0000256" key="2">
    <source>
        <dbReference type="ARBA" id="ARBA00023125"/>
    </source>
</evidence>
<evidence type="ECO:0000313" key="5">
    <source>
        <dbReference type="EnsemblMetazoa" id="XP_050507771.1"/>
    </source>
</evidence>
<keyword evidence="2" id="KW-0238">DNA-binding</keyword>
<dbReference type="PANTHER" id="PTHR19303">
    <property type="entry name" value="TRANSPOSON"/>
    <property type="match status" value="1"/>
</dbReference>
<dbReference type="PROSITE" id="PS51253">
    <property type="entry name" value="HTH_CENPB"/>
    <property type="match status" value="1"/>
</dbReference>
<dbReference type="InterPro" id="IPR006600">
    <property type="entry name" value="HTH_CenpB_DNA-bd_dom"/>
</dbReference>
<evidence type="ECO:0000256" key="3">
    <source>
        <dbReference type="ARBA" id="ARBA00023242"/>
    </source>
</evidence>
<feature type="domain" description="HTH CENPB-type" evidence="4">
    <location>
        <begin position="50"/>
        <end position="125"/>
    </location>
</feature>
<name>A0ABM5KC55_DIAVI</name>
<dbReference type="EnsemblMetazoa" id="XM_050651814.1">
    <property type="protein sequence ID" value="XP_050507771.1"/>
    <property type="gene ID" value="LOC126885298"/>
</dbReference>
<evidence type="ECO:0000313" key="6">
    <source>
        <dbReference type="Proteomes" id="UP001652700"/>
    </source>
</evidence>
<protein>
    <recommendedName>
        <fullName evidence="4">HTH CENPB-type domain-containing protein</fullName>
    </recommendedName>
</protein>
<dbReference type="GeneID" id="126885298"/>
<dbReference type="Proteomes" id="UP001652700">
    <property type="component" value="Unplaced"/>
</dbReference>
<dbReference type="Pfam" id="PF03184">
    <property type="entry name" value="DDE_1"/>
    <property type="match status" value="1"/>
</dbReference>
<dbReference type="SMART" id="SM00674">
    <property type="entry name" value="CENPB"/>
    <property type="match status" value="1"/>
</dbReference>
<evidence type="ECO:0000256" key="1">
    <source>
        <dbReference type="ARBA" id="ARBA00004123"/>
    </source>
</evidence>
<dbReference type="Gene3D" id="3.30.420.10">
    <property type="entry name" value="Ribonuclease H-like superfamily/Ribonuclease H"/>
    <property type="match status" value="1"/>
</dbReference>
<dbReference type="InterPro" id="IPR036397">
    <property type="entry name" value="RNaseH_sf"/>
</dbReference>
<keyword evidence="3" id="KW-0539">Nucleus</keyword>
<evidence type="ECO:0000259" key="4">
    <source>
        <dbReference type="PROSITE" id="PS51253"/>
    </source>
</evidence>
<keyword evidence="6" id="KW-1185">Reference proteome</keyword>
<dbReference type="InterPro" id="IPR007889">
    <property type="entry name" value="HTH_Psq"/>
</dbReference>
<dbReference type="SUPFAM" id="SSF46689">
    <property type="entry name" value="Homeodomain-like"/>
    <property type="match status" value="1"/>
</dbReference>
<proteinExistence type="predicted"/>
<sequence length="347" mass="39475">MSYKKYSEDVIKLAIQEVREGNSIKSTAKKHNISRPTLQRRLRTDVFVATRMGPPTVFSLDQELVFVRWIKEMANKGFPVTKDTFMFSVAKTAKELNITFGDGSSDPGRKWYEGFMKRHPDVSTRTSQNLTVQRRAATQAEIEKWFQEVQQYVSDNNLREALEDPKRVFNCDETAFYLNPKPGKVLAAKGSKSVYTASGGDEKLNLTVLLTANAAGELAPPMIVYRYVRLPQLIVSAMPPEWPIGRSENGWMTHETFYEYIVNFFYPWLTNNNIARPVLLFMDGHKSHISMPLATFCAANEIELISLLPNATHVLQPMDVAVFHSIKLETFGDRKLLIGAWQMKVGK</sequence>
<dbReference type="PANTHER" id="PTHR19303:SF74">
    <property type="entry name" value="POGO TRANSPOSABLE ELEMENT WITH KRAB DOMAIN"/>
    <property type="match status" value="1"/>
</dbReference>
<dbReference type="InterPro" id="IPR004875">
    <property type="entry name" value="DDE_SF_endonuclease_dom"/>
</dbReference>